<accession>A0ACB7ZTG5</accession>
<sequence>MDSNVDMPIPSSFTRYSGSTIIQIASPREDRLDWTRKYTRPMQIFYMQPFNLMEVIVARGMQMTPHLPSERQLRLWYDRYTPSVRLTYQWAARIDEYELSLDRKLRQQSGSVLSLPAPLWGLGAFTFFTTTNTDKLSLELFVVYPTASTADYVCDIPTRRLVRKVIHAVNARTYAEHAKFREVLRIPELSSLGEYLTEELANHVLPLGHTPQQLRKLESDEHAGSNDRQHWAVNPNSEYRPLWFVIGEDPHLMTVTNSPTRPPPFSAHALIPLEYDTDTFAPPPISKGPFLRSSEAAGFESGPTRLGFVYLSRWYSVSPSIRHGRGPAQREDGGARISQRPGTDTHHLRWCGSVWSTTHVCHRAGYRRTL</sequence>
<evidence type="ECO:0000313" key="1">
    <source>
        <dbReference type="EMBL" id="KAH7903979.1"/>
    </source>
</evidence>
<name>A0ACB7ZTG5_9AGAM</name>
<reference evidence="1" key="1">
    <citation type="journal article" date="2021" name="New Phytol.">
        <title>Evolutionary innovations through gain and loss of genes in the ectomycorrhizal Boletales.</title>
        <authorList>
            <person name="Wu G."/>
            <person name="Miyauchi S."/>
            <person name="Morin E."/>
            <person name="Kuo A."/>
            <person name="Drula E."/>
            <person name="Varga T."/>
            <person name="Kohler A."/>
            <person name="Feng B."/>
            <person name="Cao Y."/>
            <person name="Lipzen A."/>
            <person name="Daum C."/>
            <person name="Hundley H."/>
            <person name="Pangilinan J."/>
            <person name="Johnson J."/>
            <person name="Barry K."/>
            <person name="LaButti K."/>
            <person name="Ng V."/>
            <person name="Ahrendt S."/>
            <person name="Min B."/>
            <person name="Choi I.G."/>
            <person name="Park H."/>
            <person name="Plett J.M."/>
            <person name="Magnuson J."/>
            <person name="Spatafora J.W."/>
            <person name="Nagy L.G."/>
            <person name="Henrissat B."/>
            <person name="Grigoriev I.V."/>
            <person name="Yang Z.L."/>
            <person name="Xu J."/>
            <person name="Martin F.M."/>
        </authorList>
    </citation>
    <scope>NUCLEOTIDE SEQUENCE</scope>
    <source>
        <strain evidence="1">ATCC 28755</strain>
    </source>
</reference>
<comment type="caution">
    <text evidence="1">The sequence shown here is derived from an EMBL/GenBank/DDBJ whole genome shotgun (WGS) entry which is preliminary data.</text>
</comment>
<organism evidence="1 2">
    <name type="scientific">Hygrophoropsis aurantiaca</name>
    <dbReference type="NCBI Taxonomy" id="72124"/>
    <lineage>
        <taxon>Eukaryota</taxon>
        <taxon>Fungi</taxon>
        <taxon>Dikarya</taxon>
        <taxon>Basidiomycota</taxon>
        <taxon>Agaricomycotina</taxon>
        <taxon>Agaricomycetes</taxon>
        <taxon>Agaricomycetidae</taxon>
        <taxon>Boletales</taxon>
        <taxon>Coniophorineae</taxon>
        <taxon>Hygrophoropsidaceae</taxon>
        <taxon>Hygrophoropsis</taxon>
    </lineage>
</organism>
<keyword evidence="2" id="KW-1185">Reference proteome</keyword>
<gene>
    <name evidence="1" type="ORF">BJ138DRAFT_1167293</name>
</gene>
<protein>
    <submittedName>
        <fullName evidence="1">Uncharacterized protein</fullName>
    </submittedName>
</protein>
<evidence type="ECO:0000313" key="2">
    <source>
        <dbReference type="Proteomes" id="UP000790377"/>
    </source>
</evidence>
<dbReference type="EMBL" id="MU268665">
    <property type="protein sequence ID" value="KAH7903979.1"/>
    <property type="molecule type" value="Genomic_DNA"/>
</dbReference>
<proteinExistence type="predicted"/>
<dbReference type="Proteomes" id="UP000790377">
    <property type="component" value="Unassembled WGS sequence"/>
</dbReference>